<dbReference type="InterPro" id="IPR002577">
    <property type="entry name" value="HTH_HxlR"/>
</dbReference>
<dbReference type="Pfam" id="PF01638">
    <property type="entry name" value="HxlR"/>
    <property type="match status" value="1"/>
</dbReference>
<organism evidence="5">
    <name type="scientific">Telmatobacter sp. DSM 110680</name>
    <dbReference type="NCBI Taxonomy" id="3036704"/>
    <lineage>
        <taxon>Bacteria</taxon>
        <taxon>Pseudomonadati</taxon>
        <taxon>Acidobacteriota</taxon>
        <taxon>Terriglobia</taxon>
        <taxon>Terriglobales</taxon>
        <taxon>Acidobacteriaceae</taxon>
        <taxon>Telmatobacter</taxon>
    </lineage>
</organism>
<dbReference type="GO" id="GO:0003677">
    <property type="term" value="F:DNA binding"/>
    <property type="evidence" value="ECO:0007669"/>
    <property type="project" value="UniProtKB-KW"/>
</dbReference>
<evidence type="ECO:0000256" key="3">
    <source>
        <dbReference type="ARBA" id="ARBA00023163"/>
    </source>
</evidence>
<proteinExistence type="predicted"/>
<dbReference type="GO" id="GO:0006355">
    <property type="term" value="P:regulation of DNA-templated transcription"/>
    <property type="evidence" value="ECO:0007669"/>
    <property type="project" value="UniProtKB-ARBA"/>
</dbReference>
<keyword evidence="1" id="KW-0805">Transcription regulation</keyword>
<reference evidence="5" key="1">
    <citation type="submission" date="2023-03" db="EMBL/GenBank/DDBJ databases">
        <title>Edaphobacter sp.</title>
        <authorList>
            <person name="Huber K.J."/>
            <person name="Papendorf J."/>
            <person name="Pilke C."/>
            <person name="Bunk B."/>
            <person name="Sproeer C."/>
            <person name="Pester M."/>
        </authorList>
    </citation>
    <scope>NUCLEOTIDE SEQUENCE</scope>
    <source>
        <strain evidence="5">DSM 110680</strain>
    </source>
</reference>
<accession>A0AAU7DLQ7</accession>
<dbReference type="CDD" id="cd00090">
    <property type="entry name" value="HTH_ARSR"/>
    <property type="match status" value="1"/>
</dbReference>
<dbReference type="PANTHER" id="PTHR33204:SF18">
    <property type="entry name" value="TRANSCRIPTIONAL REGULATORY PROTEIN"/>
    <property type="match status" value="1"/>
</dbReference>
<evidence type="ECO:0000313" key="5">
    <source>
        <dbReference type="EMBL" id="XBH18249.1"/>
    </source>
</evidence>
<name>A0AAU7DLQ7_9BACT</name>
<evidence type="ECO:0000256" key="2">
    <source>
        <dbReference type="ARBA" id="ARBA00023125"/>
    </source>
</evidence>
<dbReference type="InterPro" id="IPR036390">
    <property type="entry name" value="WH_DNA-bd_sf"/>
</dbReference>
<dbReference type="RefSeq" id="WP_348263472.1">
    <property type="nucleotide sequence ID" value="NZ_CP121196.1"/>
</dbReference>
<feature type="domain" description="HTH hxlR-type" evidence="4">
    <location>
        <begin position="20"/>
        <end position="118"/>
    </location>
</feature>
<keyword evidence="3" id="KW-0804">Transcription</keyword>
<dbReference type="InterPro" id="IPR011991">
    <property type="entry name" value="ArsR-like_HTH"/>
</dbReference>
<dbReference type="PANTHER" id="PTHR33204">
    <property type="entry name" value="TRANSCRIPTIONAL REGULATOR, MARR FAMILY"/>
    <property type="match status" value="1"/>
</dbReference>
<dbReference type="PROSITE" id="PS51118">
    <property type="entry name" value="HTH_HXLR"/>
    <property type="match status" value="1"/>
</dbReference>
<evidence type="ECO:0000259" key="4">
    <source>
        <dbReference type="PROSITE" id="PS51118"/>
    </source>
</evidence>
<dbReference type="AlphaFoldDB" id="A0AAU7DLQ7"/>
<keyword evidence="2" id="KW-0238">DNA-binding</keyword>
<dbReference type="InterPro" id="IPR036388">
    <property type="entry name" value="WH-like_DNA-bd_sf"/>
</dbReference>
<dbReference type="Gene3D" id="1.10.10.10">
    <property type="entry name" value="Winged helix-like DNA-binding domain superfamily/Winged helix DNA-binding domain"/>
    <property type="match status" value="1"/>
</dbReference>
<protein>
    <submittedName>
        <fullName evidence="5">Helix-turn-helix domain-containing protein</fullName>
    </submittedName>
</protein>
<gene>
    <name evidence="5" type="ORF">P8935_02700</name>
</gene>
<dbReference type="EMBL" id="CP121196">
    <property type="protein sequence ID" value="XBH18249.1"/>
    <property type="molecule type" value="Genomic_DNA"/>
</dbReference>
<sequence length="135" mass="15228">MSDSHLLETTPPWNVFDSNCPTRQVLDCIADKWSVLIIRRLAEGTLRFAQLRRAVDGISQKVLTNTLRALERDGIITRRIYASVPPKVEYSLTSLGRSLCSLVEGICSWAEANIEQVLAAREMYARAPHEESITR</sequence>
<dbReference type="SUPFAM" id="SSF46785">
    <property type="entry name" value="Winged helix' DNA-binding domain"/>
    <property type="match status" value="1"/>
</dbReference>
<evidence type="ECO:0000256" key="1">
    <source>
        <dbReference type="ARBA" id="ARBA00023015"/>
    </source>
</evidence>